<dbReference type="Proteomes" id="UP000019250">
    <property type="component" value="Unassembled WGS sequence"/>
</dbReference>
<reference evidence="1 2" key="1">
    <citation type="journal article" date="2014" name="Genome Announc.">
        <title>Draft Genome Sequence of Commensalibacter papalotli MX01, a Symbiont Identified from the Guts of Overwintering Monarch Butterflies.</title>
        <authorList>
            <person name="Servin-Garciduenas L.E."/>
            <person name="Sanchez-Quinto A."/>
            <person name="Martinez-Romero E."/>
        </authorList>
    </citation>
    <scope>NUCLEOTIDE SEQUENCE [LARGE SCALE GENOMIC DNA]</scope>
    <source>
        <strain evidence="2">MX-MONARCH01</strain>
    </source>
</reference>
<dbReference type="EMBL" id="ATSX01000001">
    <property type="protein sequence ID" value="EUK18824.1"/>
    <property type="molecule type" value="Genomic_DNA"/>
</dbReference>
<proteinExistence type="predicted"/>
<gene>
    <name evidence="1" type="ORF">COMX_03710</name>
</gene>
<comment type="caution">
    <text evidence="1">The sequence shown here is derived from an EMBL/GenBank/DDBJ whole genome shotgun (WGS) entry which is preliminary data.</text>
</comment>
<accession>W7E189</accession>
<keyword evidence="2" id="KW-1185">Reference proteome</keyword>
<dbReference type="RefSeq" id="WP_034337170.1">
    <property type="nucleotide sequence ID" value="NZ_ATSX01000001.1"/>
</dbReference>
<evidence type="ECO:0000313" key="1">
    <source>
        <dbReference type="EMBL" id="EUK18824.1"/>
    </source>
</evidence>
<sequence length="99" mass="11505">MTKKTFKFTARDNTNPLLTEEDFQWLDFSEAALALINDTEDHIDDESVLNMISDYKITYDSGTDFRLKAAQKALALQPQTPLNRLLMVTLQDFQRYLKI</sequence>
<evidence type="ECO:0000313" key="2">
    <source>
        <dbReference type="Proteomes" id="UP000019250"/>
    </source>
</evidence>
<dbReference type="AlphaFoldDB" id="W7E189"/>
<protein>
    <submittedName>
        <fullName evidence="1">Uncharacterized protein</fullName>
    </submittedName>
</protein>
<organism evidence="1 2">
    <name type="scientific">Commensalibacter papalotli</name>
    <name type="common">ex Servin-Garciduenas et al. 2014</name>
    <dbReference type="NCBI Taxonomy" id="1208583"/>
    <lineage>
        <taxon>Bacteria</taxon>
        <taxon>Pseudomonadati</taxon>
        <taxon>Pseudomonadota</taxon>
        <taxon>Alphaproteobacteria</taxon>
        <taxon>Acetobacterales</taxon>
        <taxon>Acetobacteraceae</taxon>
    </lineage>
</organism>
<name>W7E189_9PROT</name>
<dbReference type="STRING" id="1208583.COMX_03710"/>